<feature type="domain" description="Histidine kinase" evidence="6">
    <location>
        <begin position="522"/>
        <end position="744"/>
    </location>
</feature>
<gene>
    <name evidence="10" type="ORF">IMCC3135_19825</name>
</gene>
<dbReference type="InterPro" id="IPR000700">
    <property type="entry name" value="PAS-assoc_C"/>
</dbReference>
<dbReference type="Pfam" id="PF00512">
    <property type="entry name" value="HisKA"/>
    <property type="match status" value="1"/>
</dbReference>
<feature type="domain" description="PAS" evidence="8">
    <location>
        <begin position="381"/>
        <end position="440"/>
    </location>
</feature>
<evidence type="ECO:0000259" key="6">
    <source>
        <dbReference type="PROSITE" id="PS50109"/>
    </source>
</evidence>
<keyword evidence="5" id="KW-0812">Transmembrane</keyword>
<dbReference type="InterPro" id="IPR005467">
    <property type="entry name" value="His_kinase_dom"/>
</dbReference>
<dbReference type="InterPro" id="IPR036890">
    <property type="entry name" value="HATPase_C_sf"/>
</dbReference>
<dbReference type="Gene3D" id="3.30.450.20">
    <property type="entry name" value="PAS domain"/>
    <property type="match status" value="2"/>
</dbReference>
<dbReference type="OrthoDB" id="5555106at2"/>
<dbReference type="SMART" id="SM00086">
    <property type="entry name" value="PAC"/>
    <property type="match status" value="2"/>
</dbReference>
<comment type="catalytic activity">
    <reaction evidence="1">
        <text>ATP + protein L-histidine = ADP + protein N-phospho-L-histidine.</text>
        <dbReference type="EC" id="2.7.13.3"/>
    </reaction>
</comment>
<dbReference type="InterPro" id="IPR003594">
    <property type="entry name" value="HATPase_dom"/>
</dbReference>
<dbReference type="Pfam" id="PF13426">
    <property type="entry name" value="PAS_9"/>
    <property type="match status" value="2"/>
</dbReference>
<evidence type="ECO:0000313" key="10">
    <source>
        <dbReference type="EMBL" id="ASJ74044.1"/>
    </source>
</evidence>
<organism evidence="10 11">
    <name type="scientific">Granulosicoccus antarcticus IMCC3135</name>
    <dbReference type="NCBI Taxonomy" id="1192854"/>
    <lineage>
        <taxon>Bacteria</taxon>
        <taxon>Pseudomonadati</taxon>
        <taxon>Pseudomonadota</taxon>
        <taxon>Gammaproteobacteria</taxon>
        <taxon>Chromatiales</taxon>
        <taxon>Granulosicoccaceae</taxon>
        <taxon>Granulosicoccus</taxon>
    </lineage>
</organism>
<keyword evidence="11" id="KW-1185">Reference proteome</keyword>
<protein>
    <recommendedName>
        <fullName evidence="2">histidine kinase</fullName>
        <ecNumber evidence="2">2.7.13.3</ecNumber>
    </recommendedName>
</protein>
<name>A0A2Z2P2U4_9GAMM</name>
<evidence type="ECO:0000256" key="5">
    <source>
        <dbReference type="SAM" id="Phobius"/>
    </source>
</evidence>
<feature type="transmembrane region" description="Helical" evidence="5">
    <location>
        <begin position="182"/>
        <end position="206"/>
    </location>
</feature>
<evidence type="ECO:0000313" key="11">
    <source>
        <dbReference type="Proteomes" id="UP000250079"/>
    </source>
</evidence>
<dbReference type="Pfam" id="PF00072">
    <property type="entry name" value="Response_reg"/>
    <property type="match status" value="1"/>
</dbReference>
<dbReference type="PROSITE" id="PS50112">
    <property type="entry name" value="PAS"/>
    <property type="match status" value="2"/>
</dbReference>
<keyword evidence="3 4" id="KW-0597">Phosphoprotein</keyword>
<dbReference type="PROSITE" id="PS50113">
    <property type="entry name" value="PAC"/>
    <property type="match status" value="2"/>
</dbReference>
<feature type="domain" description="PAC" evidence="9">
    <location>
        <begin position="334"/>
        <end position="384"/>
    </location>
</feature>
<reference evidence="10 11" key="1">
    <citation type="submission" date="2016-12" db="EMBL/GenBank/DDBJ databases">
        <authorList>
            <person name="Song W.-J."/>
            <person name="Kurnit D.M."/>
        </authorList>
    </citation>
    <scope>NUCLEOTIDE SEQUENCE [LARGE SCALE GENOMIC DNA]</scope>
    <source>
        <strain evidence="10 11">IMCC3135</strain>
    </source>
</reference>
<keyword evidence="5" id="KW-0472">Membrane</keyword>
<dbReference type="CDD" id="cd00130">
    <property type="entry name" value="PAS"/>
    <property type="match status" value="2"/>
</dbReference>
<dbReference type="SMART" id="SM00388">
    <property type="entry name" value="HisKA"/>
    <property type="match status" value="1"/>
</dbReference>
<evidence type="ECO:0000256" key="2">
    <source>
        <dbReference type="ARBA" id="ARBA00012438"/>
    </source>
</evidence>
<evidence type="ECO:0000256" key="3">
    <source>
        <dbReference type="ARBA" id="ARBA00022553"/>
    </source>
</evidence>
<evidence type="ECO:0000259" key="7">
    <source>
        <dbReference type="PROSITE" id="PS50110"/>
    </source>
</evidence>
<dbReference type="Gene3D" id="6.10.340.10">
    <property type="match status" value="1"/>
</dbReference>
<dbReference type="SMART" id="SM00448">
    <property type="entry name" value="REC"/>
    <property type="match status" value="1"/>
</dbReference>
<sequence>MKIRFTVLAIFPLMVLLAGLLVITMQYAVSYQFDSAAVHGKSASHFQVISAQLKASASGGPNETQFESLSGEMRWLKSTMRDLQIAVVLDDTETIIDSSDPQAIGRSLNEFPGLNDFATQFSRESLLGGQLYNIGDGGLAYGVLAFELPGNAAGSNPEIGLIGLILDQRQLVSILKKKRLSIAGYSTLILFIVTVTFWILLGRFFIDPLLRLRSTIRSFSKGDYSVSANLVQGNEMGEISLLLDSLASIHREKDKAEASRNRLAQIVEDSVSEIYVADAKSYKILNANRAARENMGYSLEECVDLMPWDFVGDLTEQNVGEVVALLSRGDLDFYNFETTHKRKDGSIYPVQASLQIMTNQSPPVVAAMVQDMTERNRQQEDVRLRDRAIEELDVGVGIVDVRKAGRPIVYVNRHLCEMTGYTAEQLIGSGPEIFRDEDHNDDGVCKIDAALAKGDPVQVLMTYKRKTGTKYIVDLYLSPVHDTEGHLTHYVGIIRDVTKKLETEAQLNRSQKIEAIGQLAGGVAHDFNNLLSVIIGNIEFLKCEADDEHQKELLNQADAAAQMGARLTRKLLSFAKQDQLEQLVLDVNEQIQEAMSLLRTTIGDNYSLDSSLDPDLWHICADPTGIENAVVNLTLNARDAMPEGGLIMIETHNVSIGADEAGDYLGVAAGDYVRLSVSDSGCGMSADVVERIFEPFYTTKDVGENSGLGLASTYGFARQSGGNVIVDSNAGSGAMISVLLPRSEKEMILTEPMQEAEVEHAAESCRVLVVEDDEMVMEVTVERLHAFGYLTTQVTSGLEAIALLEKDASFDLVLTDLVMGGGVSGYDVADWVHQHLPSCKVLLTSGYSDQRVEGQHSDKRPRLLQKPYRMADLKEAINAVLEEV</sequence>
<feature type="modified residue" description="4-aspartylphosphate" evidence="4">
    <location>
        <position position="816"/>
    </location>
</feature>
<dbReference type="Proteomes" id="UP000250079">
    <property type="component" value="Chromosome"/>
</dbReference>
<dbReference type="InterPro" id="IPR001610">
    <property type="entry name" value="PAC"/>
</dbReference>
<dbReference type="CDD" id="cd00082">
    <property type="entry name" value="HisKA"/>
    <property type="match status" value="1"/>
</dbReference>
<dbReference type="SUPFAM" id="SSF55785">
    <property type="entry name" value="PYP-like sensor domain (PAS domain)"/>
    <property type="match status" value="2"/>
</dbReference>
<dbReference type="EMBL" id="CP018632">
    <property type="protein sequence ID" value="ASJ74044.1"/>
    <property type="molecule type" value="Genomic_DNA"/>
</dbReference>
<feature type="domain" description="Response regulatory" evidence="7">
    <location>
        <begin position="766"/>
        <end position="881"/>
    </location>
</feature>
<dbReference type="NCBIfam" id="TIGR00229">
    <property type="entry name" value="sensory_box"/>
    <property type="match status" value="2"/>
</dbReference>
<dbReference type="PANTHER" id="PTHR43065:SF49">
    <property type="entry name" value="HISTIDINE KINASE"/>
    <property type="match status" value="1"/>
</dbReference>
<dbReference type="SMART" id="SM00387">
    <property type="entry name" value="HATPase_c"/>
    <property type="match status" value="1"/>
</dbReference>
<dbReference type="PROSITE" id="PS50110">
    <property type="entry name" value="RESPONSE_REGULATORY"/>
    <property type="match status" value="1"/>
</dbReference>
<dbReference type="InterPro" id="IPR000014">
    <property type="entry name" value="PAS"/>
</dbReference>
<dbReference type="PROSITE" id="PS50109">
    <property type="entry name" value="HIS_KIN"/>
    <property type="match status" value="1"/>
</dbReference>
<dbReference type="GO" id="GO:0000155">
    <property type="term" value="F:phosphorelay sensor kinase activity"/>
    <property type="evidence" value="ECO:0007669"/>
    <property type="project" value="InterPro"/>
</dbReference>
<dbReference type="Pfam" id="PF02518">
    <property type="entry name" value="HATPase_c"/>
    <property type="match status" value="1"/>
</dbReference>
<dbReference type="RefSeq" id="WP_088919135.1">
    <property type="nucleotide sequence ID" value="NZ_CP018632.1"/>
</dbReference>
<dbReference type="Gene3D" id="3.40.50.2300">
    <property type="match status" value="1"/>
</dbReference>
<dbReference type="AlphaFoldDB" id="A0A2Z2P2U4"/>
<dbReference type="InterPro" id="IPR003661">
    <property type="entry name" value="HisK_dim/P_dom"/>
</dbReference>
<feature type="domain" description="PAC" evidence="9">
    <location>
        <begin position="457"/>
        <end position="509"/>
    </location>
</feature>
<dbReference type="InterPro" id="IPR011006">
    <property type="entry name" value="CheY-like_superfamily"/>
</dbReference>
<dbReference type="InterPro" id="IPR001789">
    <property type="entry name" value="Sig_transdc_resp-reg_receiver"/>
</dbReference>
<dbReference type="SUPFAM" id="SSF47384">
    <property type="entry name" value="Homodimeric domain of signal transducing histidine kinase"/>
    <property type="match status" value="1"/>
</dbReference>
<accession>A0A2Z2P2U4</accession>
<evidence type="ECO:0000259" key="9">
    <source>
        <dbReference type="PROSITE" id="PS50113"/>
    </source>
</evidence>
<dbReference type="KEGG" id="gai:IMCC3135_19825"/>
<dbReference type="PRINTS" id="PR00344">
    <property type="entry name" value="BCTRLSENSOR"/>
</dbReference>
<dbReference type="PANTHER" id="PTHR43065">
    <property type="entry name" value="SENSOR HISTIDINE KINASE"/>
    <property type="match status" value="1"/>
</dbReference>
<evidence type="ECO:0000259" key="8">
    <source>
        <dbReference type="PROSITE" id="PS50112"/>
    </source>
</evidence>
<dbReference type="SUPFAM" id="SSF52172">
    <property type="entry name" value="CheY-like"/>
    <property type="match status" value="1"/>
</dbReference>
<dbReference type="SMART" id="SM00091">
    <property type="entry name" value="PAS"/>
    <property type="match status" value="2"/>
</dbReference>
<dbReference type="InterPro" id="IPR036097">
    <property type="entry name" value="HisK_dim/P_sf"/>
</dbReference>
<dbReference type="EC" id="2.7.13.3" evidence="2"/>
<feature type="domain" description="PAS" evidence="8">
    <location>
        <begin position="259"/>
        <end position="304"/>
    </location>
</feature>
<dbReference type="Gene3D" id="3.30.565.10">
    <property type="entry name" value="Histidine kinase-like ATPase, C-terminal domain"/>
    <property type="match status" value="1"/>
</dbReference>
<evidence type="ECO:0000256" key="1">
    <source>
        <dbReference type="ARBA" id="ARBA00000085"/>
    </source>
</evidence>
<proteinExistence type="predicted"/>
<dbReference type="InterPro" id="IPR035965">
    <property type="entry name" value="PAS-like_dom_sf"/>
</dbReference>
<evidence type="ECO:0000256" key="4">
    <source>
        <dbReference type="PROSITE-ProRule" id="PRU00169"/>
    </source>
</evidence>
<dbReference type="InterPro" id="IPR004358">
    <property type="entry name" value="Sig_transdc_His_kin-like_C"/>
</dbReference>
<dbReference type="Gene3D" id="1.10.287.130">
    <property type="match status" value="1"/>
</dbReference>
<dbReference type="SUPFAM" id="SSF55874">
    <property type="entry name" value="ATPase domain of HSP90 chaperone/DNA topoisomerase II/histidine kinase"/>
    <property type="match status" value="1"/>
</dbReference>
<keyword evidence="5" id="KW-1133">Transmembrane helix</keyword>